<accession>A0A3P9B8T3</accession>
<evidence type="ECO:0000313" key="2">
    <source>
        <dbReference type="Proteomes" id="UP000265160"/>
    </source>
</evidence>
<keyword evidence="2" id="KW-1185">Reference proteome</keyword>
<proteinExistence type="predicted"/>
<name>A0A3P9B8T3_9CICH</name>
<protein>
    <submittedName>
        <fullName evidence="1">Uncharacterized protein</fullName>
    </submittedName>
</protein>
<dbReference type="STRING" id="106582.ENSMZEP00005006295"/>
<sequence>MFRAAVRLSVSGVRSLTRTQPGSRALLASRCYSHGKQETDEEKGTFLEYRSVWPAGAVDSNIAPLLTLRSMHQQSCCCGLSPPPPRRLNMLSHII</sequence>
<dbReference type="AlphaFoldDB" id="A0A3P9B8T3"/>
<reference evidence="1 2" key="1">
    <citation type="journal article" date="2014" name="Nature">
        <title>The genomic substrate for adaptive radiation in African cichlid fish.</title>
        <authorList>
            <person name="Brawand D."/>
            <person name="Wagner C.E."/>
            <person name="Li Y.I."/>
            <person name="Malinsky M."/>
            <person name="Keller I."/>
            <person name="Fan S."/>
            <person name="Simakov O."/>
            <person name="Ng A.Y."/>
            <person name="Lim Z.W."/>
            <person name="Bezault E."/>
            <person name="Turner-Maier J."/>
            <person name="Johnson J."/>
            <person name="Alcazar R."/>
            <person name="Noh H.J."/>
            <person name="Russell P."/>
            <person name="Aken B."/>
            <person name="Alfoldi J."/>
            <person name="Amemiya C."/>
            <person name="Azzouzi N."/>
            <person name="Baroiller J.F."/>
            <person name="Barloy-Hubler F."/>
            <person name="Berlin A."/>
            <person name="Bloomquist R."/>
            <person name="Carleton K.L."/>
            <person name="Conte M.A."/>
            <person name="D'Cotta H."/>
            <person name="Eshel O."/>
            <person name="Gaffney L."/>
            <person name="Galibert F."/>
            <person name="Gante H.F."/>
            <person name="Gnerre S."/>
            <person name="Greuter L."/>
            <person name="Guyon R."/>
            <person name="Haddad N.S."/>
            <person name="Haerty W."/>
            <person name="Harris R.M."/>
            <person name="Hofmann H.A."/>
            <person name="Hourlier T."/>
            <person name="Hulata G."/>
            <person name="Jaffe D.B."/>
            <person name="Lara M."/>
            <person name="Lee A.P."/>
            <person name="MacCallum I."/>
            <person name="Mwaiko S."/>
            <person name="Nikaido M."/>
            <person name="Nishihara H."/>
            <person name="Ozouf-Costaz C."/>
            <person name="Penman D.J."/>
            <person name="Przybylski D."/>
            <person name="Rakotomanga M."/>
            <person name="Renn S.C.P."/>
            <person name="Ribeiro F.J."/>
            <person name="Ron M."/>
            <person name="Salzburger W."/>
            <person name="Sanchez-Pulido L."/>
            <person name="Santos M.E."/>
            <person name="Searle S."/>
            <person name="Sharpe T."/>
            <person name="Swofford R."/>
            <person name="Tan F.J."/>
            <person name="Williams L."/>
            <person name="Young S."/>
            <person name="Yin S."/>
            <person name="Okada N."/>
            <person name="Kocher T.D."/>
            <person name="Miska E.A."/>
            <person name="Lander E.S."/>
            <person name="Venkatesh B."/>
            <person name="Fernald R.D."/>
            <person name="Meyer A."/>
            <person name="Ponting C.P."/>
            <person name="Streelman J.T."/>
            <person name="Lindblad-Toh K."/>
            <person name="Seehausen O."/>
            <person name="Di Palma F."/>
        </authorList>
    </citation>
    <scope>NUCLEOTIDE SEQUENCE</scope>
</reference>
<organism evidence="1 2">
    <name type="scientific">Maylandia zebra</name>
    <name type="common">zebra mbuna</name>
    <dbReference type="NCBI Taxonomy" id="106582"/>
    <lineage>
        <taxon>Eukaryota</taxon>
        <taxon>Metazoa</taxon>
        <taxon>Chordata</taxon>
        <taxon>Craniata</taxon>
        <taxon>Vertebrata</taxon>
        <taxon>Euteleostomi</taxon>
        <taxon>Actinopterygii</taxon>
        <taxon>Neopterygii</taxon>
        <taxon>Teleostei</taxon>
        <taxon>Neoteleostei</taxon>
        <taxon>Acanthomorphata</taxon>
        <taxon>Ovalentaria</taxon>
        <taxon>Cichlomorphae</taxon>
        <taxon>Cichliformes</taxon>
        <taxon>Cichlidae</taxon>
        <taxon>African cichlids</taxon>
        <taxon>Pseudocrenilabrinae</taxon>
        <taxon>Haplochromini</taxon>
        <taxon>Maylandia</taxon>
        <taxon>Maylandia zebra complex</taxon>
    </lineage>
</organism>
<reference evidence="1" key="3">
    <citation type="submission" date="2025-09" db="UniProtKB">
        <authorList>
            <consortium name="Ensembl"/>
        </authorList>
    </citation>
    <scope>IDENTIFICATION</scope>
</reference>
<reference evidence="1" key="2">
    <citation type="submission" date="2025-08" db="UniProtKB">
        <authorList>
            <consortium name="Ensembl"/>
        </authorList>
    </citation>
    <scope>IDENTIFICATION</scope>
</reference>
<dbReference type="Proteomes" id="UP000265160">
    <property type="component" value="LG7"/>
</dbReference>
<evidence type="ECO:0000313" key="1">
    <source>
        <dbReference type="Ensembl" id="ENSMZEP00005006295.1"/>
    </source>
</evidence>
<dbReference type="Ensembl" id="ENSMZET00005006584.1">
    <property type="protein sequence ID" value="ENSMZEP00005006295.1"/>
    <property type="gene ID" value="ENSMZEG00005004877.1"/>
</dbReference>